<accession>A0A6L9QDC5</accession>
<dbReference type="RefSeq" id="WP_163053766.1">
    <property type="nucleotide sequence ID" value="NZ_JAAGLI010000179.1"/>
</dbReference>
<dbReference type="AlphaFoldDB" id="A0A6L9QDC5"/>
<dbReference type="Proteomes" id="UP000475532">
    <property type="component" value="Unassembled WGS sequence"/>
</dbReference>
<protein>
    <submittedName>
        <fullName evidence="1">DUF4241 domain-containing protein</fullName>
    </submittedName>
</protein>
<sequence>MRRWFYSGADRPEFDIRAARKRWEIRQNGYMWIWDEPGGDGGGSRGTGQEIDPEQLQAEVPRFGSWRVLADYLRLGDWDLADDLVLTEVSVEESEELPPGERPWHPPRPLKPQVLDEIFTQGTRHHIERMGEVSMVVERIGTQHLPSGKVAAADPGWLEYGVEPFTTTVPPGDYGLVVAWAQFTDDPAHRRIAAAKLVITGEPVADWELALRPGQDSRTLGEGEFFGFGVDSGIGCFVDAAVIEPVARVYEETDEDRLGNGPAIPEFTDPGTGSNLFAFPAGWGDGSYPTWIGRDRDGGVACLVADMLVVQQPTPM</sequence>
<organism evidence="1 2">
    <name type="scientific">Actinomadura bangladeshensis</name>
    <dbReference type="NCBI Taxonomy" id="453573"/>
    <lineage>
        <taxon>Bacteria</taxon>
        <taxon>Bacillati</taxon>
        <taxon>Actinomycetota</taxon>
        <taxon>Actinomycetes</taxon>
        <taxon>Streptosporangiales</taxon>
        <taxon>Thermomonosporaceae</taxon>
        <taxon>Actinomadura</taxon>
    </lineage>
</organism>
<evidence type="ECO:0000313" key="1">
    <source>
        <dbReference type="EMBL" id="NEA22204.1"/>
    </source>
</evidence>
<comment type="caution">
    <text evidence="1">The sequence shown here is derived from an EMBL/GenBank/DDBJ whole genome shotgun (WGS) entry which is preliminary data.</text>
</comment>
<dbReference type="Pfam" id="PF14025">
    <property type="entry name" value="DUF4241"/>
    <property type="match status" value="1"/>
</dbReference>
<name>A0A6L9QDC5_9ACTN</name>
<evidence type="ECO:0000313" key="2">
    <source>
        <dbReference type="Proteomes" id="UP000475532"/>
    </source>
</evidence>
<gene>
    <name evidence="1" type="ORF">G3I70_06835</name>
</gene>
<dbReference type="EMBL" id="JAAGLI010000179">
    <property type="protein sequence ID" value="NEA22204.1"/>
    <property type="molecule type" value="Genomic_DNA"/>
</dbReference>
<dbReference type="InterPro" id="IPR025335">
    <property type="entry name" value="DUF4241"/>
</dbReference>
<proteinExistence type="predicted"/>
<reference evidence="1 2" key="1">
    <citation type="submission" date="2020-01" db="EMBL/GenBank/DDBJ databases">
        <title>Insect and environment-associated Actinomycetes.</title>
        <authorList>
            <person name="Currrie C."/>
            <person name="Chevrette M."/>
            <person name="Carlson C."/>
            <person name="Stubbendieck R."/>
            <person name="Wendt-Pienkowski E."/>
        </authorList>
    </citation>
    <scope>NUCLEOTIDE SEQUENCE [LARGE SCALE GENOMIC DNA]</scope>
    <source>
        <strain evidence="1 2">SID10258</strain>
    </source>
</reference>